<dbReference type="Proteomes" id="UP001162164">
    <property type="component" value="Unassembled WGS sequence"/>
</dbReference>
<feature type="compositionally biased region" description="Polar residues" evidence="1">
    <location>
        <begin position="8"/>
        <end position="23"/>
    </location>
</feature>
<reference evidence="2" key="1">
    <citation type="journal article" date="2023" name="Insect Mol. Biol.">
        <title>Genome sequencing provides insights into the evolution of gene families encoding plant cell wall-degrading enzymes in longhorned beetles.</title>
        <authorList>
            <person name="Shin N.R."/>
            <person name="Okamura Y."/>
            <person name="Kirsch R."/>
            <person name="Pauchet Y."/>
        </authorList>
    </citation>
    <scope>NUCLEOTIDE SEQUENCE</scope>
    <source>
        <strain evidence="2">MMC_N1</strain>
    </source>
</reference>
<protein>
    <submittedName>
        <fullName evidence="2">Uncharacterized protein</fullName>
    </submittedName>
</protein>
<comment type="caution">
    <text evidence="2">The sequence shown here is derived from an EMBL/GenBank/DDBJ whole genome shotgun (WGS) entry which is preliminary data.</text>
</comment>
<evidence type="ECO:0000256" key="1">
    <source>
        <dbReference type="SAM" id="MobiDB-lite"/>
    </source>
</evidence>
<keyword evidence="3" id="KW-1185">Reference proteome</keyword>
<evidence type="ECO:0000313" key="2">
    <source>
        <dbReference type="EMBL" id="KAJ8964601.1"/>
    </source>
</evidence>
<feature type="region of interest" description="Disordered" evidence="1">
    <location>
        <begin position="1"/>
        <end position="72"/>
    </location>
</feature>
<sequence>MSDCGPKRTSNVLPWNVSPSINPQHHFHGRESRDTDSDGSIDIDLAQDLSNRSQKDGQWDVSKGRSARPSRRAGAVARVFGSEFFIDGAERKI</sequence>
<dbReference type="EMBL" id="JAPWTJ010002765">
    <property type="protein sequence ID" value="KAJ8964601.1"/>
    <property type="molecule type" value="Genomic_DNA"/>
</dbReference>
<name>A0ABQ9ISY1_9CUCU</name>
<organism evidence="2 3">
    <name type="scientific">Molorchus minor</name>
    <dbReference type="NCBI Taxonomy" id="1323400"/>
    <lineage>
        <taxon>Eukaryota</taxon>
        <taxon>Metazoa</taxon>
        <taxon>Ecdysozoa</taxon>
        <taxon>Arthropoda</taxon>
        <taxon>Hexapoda</taxon>
        <taxon>Insecta</taxon>
        <taxon>Pterygota</taxon>
        <taxon>Neoptera</taxon>
        <taxon>Endopterygota</taxon>
        <taxon>Coleoptera</taxon>
        <taxon>Polyphaga</taxon>
        <taxon>Cucujiformia</taxon>
        <taxon>Chrysomeloidea</taxon>
        <taxon>Cerambycidae</taxon>
        <taxon>Lamiinae</taxon>
        <taxon>Monochamini</taxon>
        <taxon>Molorchus</taxon>
    </lineage>
</organism>
<gene>
    <name evidence="2" type="ORF">NQ317_009196</name>
</gene>
<evidence type="ECO:0000313" key="3">
    <source>
        <dbReference type="Proteomes" id="UP001162164"/>
    </source>
</evidence>
<accession>A0ABQ9ISY1</accession>
<proteinExistence type="predicted"/>